<dbReference type="Pfam" id="PF08764">
    <property type="entry name" value="Coagulase"/>
    <property type="match status" value="1"/>
</dbReference>
<dbReference type="InterPro" id="IPR014874">
    <property type="entry name" value="Staphylocoagulase_N"/>
</dbReference>
<evidence type="ECO:0000256" key="1">
    <source>
        <dbReference type="SAM" id="Coils"/>
    </source>
</evidence>
<comment type="caution">
    <text evidence="4">The sequence shown here is derived from an EMBL/GenBank/DDBJ whole genome shotgun (WGS) entry which is preliminary data.</text>
</comment>
<dbReference type="EMBL" id="QHGZ01000154">
    <property type="protein sequence ID" value="RDY81526.1"/>
    <property type="molecule type" value="Genomic_DNA"/>
</dbReference>
<evidence type="ECO:0000256" key="3">
    <source>
        <dbReference type="SAM" id="SignalP"/>
    </source>
</evidence>
<evidence type="ECO:0000256" key="2">
    <source>
        <dbReference type="SAM" id="MobiDB-lite"/>
    </source>
</evidence>
<dbReference type="AlphaFoldDB" id="A0A6H3FZ58"/>
<dbReference type="Gene3D" id="1.20.120.760">
    <property type="entry name" value="Staphylcoagulase, helix bundle, domain 2"/>
    <property type="match status" value="1"/>
</dbReference>
<dbReference type="InterPro" id="IPR043072">
    <property type="entry name" value="Staphylcoagulase_N_1"/>
</dbReference>
<feature type="compositionally biased region" description="Basic and acidic residues" evidence="2">
    <location>
        <begin position="530"/>
        <end position="540"/>
    </location>
</feature>
<evidence type="ECO:0000313" key="5">
    <source>
        <dbReference type="Proteomes" id="UP000256718"/>
    </source>
</evidence>
<organism evidence="4 5">
    <name type="scientific">Streptococcus agalactiae</name>
    <dbReference type="NCBI Taxonomy" id="1311"/>
    <lineage>
        <taxon>Bacteria</taxon>
        <taxon>Bacillati</taxon>
        <taxon>Bacillota</taxon>
        <taxon>Bacilli</taxon>
        <taxon>Lactobacillales</taxon>
        <taxon>Streptococcaceae</taxon>
        <taxon>Streptococcus</taxon>
    </lineage>
</organism>
<feature type="compositionally biased region" description="Low complexity" evidence="2">
    <location>
        <begin position="572"/>
        <end position="595"/>
    </location>
</feature>
<dbReference type="Gene3D" id="1.20.120.750">
    <property type="entry name" value="Staphylcoagulase, helix bundle domain 1"/>
    <property type="match status" value="1"/>
</dbReference>
<sequence length="753" mass="85812">MKKQFLKSAAILSLAVTAVSTSQPVGAIVGKDETKLRQQLGYIDSKKSGKKIDERWGEKIYNYLSYELIEANEWINRSEFQEPEYRTILSEFKDKIDSIEYYLINLSNIAKEDAHQRNILQSLDKYEKSGIYNLDQGVYNYIYQEISSAKHKFSDGVDKIYRLDSTLFPFSVWYDKHLDNNDNYKDNKDFKEYIALLNEITRKARLGYQIVNNHKDGEHKDEAEILDILIRDITFVSKDAPGYKYIPNKRIAAKIIEDLDGVINDFFKNTGKDKPSLEKLKDTEFHKKYLNSTEPYSIETNLPSNYKELKEKQIKKLEYGYKKSSKIYTSAHYALYSEEIDAAKELLQKVKIAKDNYNEIKSMNLSPSIFNQYLQLLQIVISSEINLKKALDNTVDLPIENNFNTLDIQYNKLDTAIKSLRKFVTKYKQEVRKATKSYSKKELVNAELTKVISNDNILLDMQAISSNYGSTKKFVYSVKRLPYVPQVIMTTTSNVLMPQKQVEKVKLLTPFTISNKEVLNHDSLVENDAQKQKVEQEKTKSLAPQKGAVKEQTEQKVSGNTQEIEKKSETVATPQQSSVAQTSVQQPAPVQSVVQESKASQEEINAAHDAISAYKSTVNIANTAGVTTAEMTTLINTQTSNLSDVEKALGNNKVNNGAVNVLREDTARLENMIWNRAYQAIEEFNVARNTYNNQIKTETVPVDNDIEAILAGSQAKISHLDNRIGARHMDQAFVASLLEVTEMSKSISSRIKE</sequence>
<feature type="coiled-coil region" evidence="1">
    <location>
        <begin position="333"/>
        <end position="363"/>
    </location>
</feature>
<keyword evidence="1" id="KW-0175">Coiled coil</keyword>
<reference evidence="4 5" key="1">
    <citation type="journal article" date="2018" name="Emerg. Microbes Infect.">
        <title>Phenotypic and molecular analysis of nontypeable Group B streptococci: identification of cps2a and hybrid cps2a/cps5 Group B streptococcal capsule gene clusters.</title>
        <authorList>
            <person name="Alhhazmi A."/>
            <person name="Tyrrell G.J."/>
        </authorList>
    </citation>
    <scope>NUCLEOTIDE SEQUENCE [LARGE SCALE GENOMIC DNA]</scope>
    <source>
        <strain evidence="4 5">PLGBS17</strain>
    </source>
</reference>
<dbReference type="Proteomes" id="UP000256718">
    <property type="component" value="Unassembled WGS sequence"/>
</dbReference>
<feature type="signal peptide" evidence="3">
    <location>
        <begin position="1"/>
        <end position="27"/>
    </location>
</feature>
<accession>A0A6H3FZ58</accession>
<gene>
    <name evidence="4" type="ORF">C4618_06560</name>
</gene>
<feature type="chain" id="PRO_5043714150" evidence="3">
    <location>
        <begin position="28"/>
        <end position="753"/>
    </location>
</feature>
<protein>
    <submittedName>
        <fullName evidence="4">Uncharacterized protein</fullName>
    </submittedName>
</protein>
<keyword evidence="3" id="KW-0732">Signal</keyword>
<dbReference type="InterPro" id="IPR043071">
    <property type="entry name" value="Staphylcoagulase_N_2"/>
</dbReference>
<dbReference type="SUPFAM" id="SSF101094">
    <property type="entry name" value="Staphylocoagulase"/>
    <property type="match status" value="2"/>
</dbReference>
<proteinExistence type="predicted"/>
<feature type="region of interest" description="Disordered" evidence="2">
    <location>
        <begin position="530"/>
        <end position="601"/>
    </location>
</feature>
<name>A0A6H3FZ58_STRAG</name>
<dbReference type="RefSeq" id="WP_000743864.1">
    <property type="nucleotide sequence ID" value="NZ_BCNJ01000002.1"/>
</dbReference>
<evidence type="ECO:0000313" key="4">
    <source>
        <dbReference type="EMBL" id="RDY81526.1"/>
    </source>
</evidence>